<name>A0A6N8EV70_PAEMA</name>
<evidence type="ECO:0000256" key="1">
    <source>
        <dbReference type="ARBA" id="ARBA00038240"/>
    </source>
</evidence>
<dbReference type="Gene3D" id="3.30.200.20">
    <property type="entry name" value="Phosphorylase Kinase, domain 1"/>
    <property type="match status" value="1"/>
</dbReference>
<reference evidence="3 4" key="1">
    <citation type="submission" date="2019-11" db="EMBL/GenBank/DDBJ databases">
        <title>Draft genome sequences of five Paenibacillus species of dairy origin.</title>
        <authorList>
            <person name="Olajide A.M."/>
            <person name="Chen S."/>
            <person name="Lapointe G."/>
        </authorList>
    </citation>
    <scope>NUCLEOTIDE SEQUENCE [LARGE SCALE GENOMIC DNA]</scope>
    <source>
        <strain evidence="3 4">3CT49</strain>
    </source>
</reference>
<evidence type="ECO:0000313" key="3">
    <source>
        <dbReference type="EMBL" id="MUG23927.1"/>
    </source>
</evidence>
<dbReference type="GeneID" id="77006571"/>
<comment type="similarity">
    <text evidence="1">Belongs to the pseudomonas-type ThrB family.</text>
</comment>
<dbReference type="OrthoDB" id="9777460at2"/>
<dbReference type="PANTHER" id="PTHR21064:SF6">
    <property type="entry name" value="AMINOGLYCOSIDE PHOSPHOTRANSFERASE DOMAIN-CONTAINING PROTEIN"/>
    <property type="match status" value="1"/>
</dbReference>
<evidence type="ECO:0000313" key="4">
    <source>
        <dbReference type="Proteomes" id="UP000442469"/>
    </source>
</evidence>
<protein>
    <submittedName>
        <fullName evidence="3">Phosphotransferase</fullName>
    </submittedName>
</protein>
<dbReference type="Proteomes" id="UP000442469">
    <property type="component" value="Unassembled WGS sequence"/>
</dbReference>
<dbReference type="RefSeq" id="WP_036622020.1">
    <property type="nucleotide sequence ID" value="NZ_JAKOBR010000021.1"/>
</dbReference>
<dbReference type="Pfam" id="PF01636">
    <property type="entry name" value="APH"/>
    <property type="match status" value="1"/>
</dbReference>
<feature type="domain" description="Aminoglycoside phosphotransferase" evidence="2">
    <location>
        <begin position="34"/>
        <end position="272"/>
    </location>
</feature>
<dbReference type="InterPro" id="IPR002575">
    <property type="entry name" value="Aminoglycoside_PTrfase"/>
</dbReference>
<dbReference type="InterPro" id="IPR011009">
    <property type="entry name" value="Kinase-like_dom_sf"/>
</dbReference>
<organism evidence="3 4">
    <name type="scientific">Paenibacillus macerans</name>
    <name type="common">Bacillus macerans</name>
    <dbReference type="NCBI Taxonomy" id="44252"/>
    <lineage>
        <taxon>Bacteria</taxon>
        <taxon>Bacillati</taxon>
        <taxon>Bacillota</taxon>
        <taxon>Bacilli</taxon>
        <taxon>Bacillales</taxon>
        <taxon>Paenibacillaceae</taxon>
        <taxon>Paenibacillus</taxon>
    </lineage>
</organism>
<dbReference type="PANTHER" id="PTHR21064">
    <property type="entry name" value="AMINOGLYCOSIDE PHOSPHOTRANSFERASE DOMAIN-CONTAINING PROTEIN-RELATED"/>
    <property type="match status" value="1"/>
</dbReference>
<proteinExistence type="inferred from homology"/>
<comment type="caution">
    <text evidence="3">The sequence shown here is derived from an EMBL/GenBank/DDBJ whole genome shotgun (WGS) entry which is preliminary data.</text>
</comment>
<keyword evidence="3" id="KW-0808">Transferase</keyword>
<dbReference type="AlphaFoldDB" id="A0A6N8EV70"/>
<gene>
    <name evidence="3" type="ORF">GNQ08_16165</name>
</gene>
<dbReference type="Gene3D" id="3.90.1200.10">
    <property type="match status" value="1"/>
</dbReference>
<dbReference type="SUPFAM" id="SSF56112">
    <property type="entry name" value="Protein kinase-like (PK-like)"/>
    <property type="match status" value="1"/>
</dbReference>
<accession>A0A6N8EV70</accession>
<dbReference type="EMBL" id="WNZZ01000011">
    <property type="protein sequence ID" value="MUG23927.1"/>
    <property type="molecule type" value="Genomic_DNA"/>
</dbReference>
<evidence type="ECO:0000259" key="2">
    <source>
        <dbReference type="Pfam" id="PF01636"/>
    </source>
</evidence>
<sequence>MRLVNSDQPPCEQRIYNDVMKSFQDYFGLRILQATPIKRGWLNLKWKVETDSGEYVLKQYNKERYRLYNPSQLSTALSEQIRLFRQGIACPQLFTYQDQIMLESECGEKFVAMQYCKGKLISPGEANASQIHDLGRMTGKMHLLLNDGTLGRGQAPQFIPPSREERLAHWKAVRAEAESSGKTDILEPVEKQLLATESVDPQRFEGIRQGWAHRDLWADNLLFDDDRLSAILDFDRLNFEYPWLDVARAVMSCAFQETLDVSLAAAFLEGYGKECPLQEGLLVRSLELLWYMESAWWIHENMDRHSAPPARFAKEMIWLAGHLGELPLLLENM</sequence>
<dbReference type="InterPro" id="IPR050249">
    <property type="entry name" value="Pseudomonas-type_ThrB"/>
</dbReference>
<dbReference type="GO" id="GO:0019202">
    <property type="term" value="F:amino acid kinase activity"/>
    <property type="evidence" value="ECO:0007669"/>
    <property type="project" value="TreeGrafter"/>
</dbReference>